<dbReference type="AlphaFoldDB" id="A0A507DTJ4"/>
<comment type="similarity">
    <text evidence="1">Belongs to the peptidase M8 family.</text>
</comment>
<dbReference type="InterPro" id="IPR000742">
    <property type="entry name" value="EGF"/>
</dbReference>
<sequence length="653" mass="68534">MCLPLKQSMKISVIEWIVALLPFAVFFTPMSVNAEHGCGHDAKAVSGNAASTGPLRIHADTSSLVNDFDNNSTRLATATALTRFVSNWFGAVLSTKQVSGNLTLTNVTVCGEVTIPDDHLTNGLPDTDVVLYFSMKSSSVCSSGNYVAHAIHCVQDHLDRPIAGNVNLCPSTAFASKVEESDSWSVQSTLQTMIHESTHVLALSASLLPYYRSPTGIPYTPRDANGHPISDVPSTYKIVSVNSQGVTVTKYAFPAMLAKARAWSGCSSLNGIEMESQWGASTAGSHIEKRVFSSDYMTGQATTGVDTDYSEMSLAFFEDSGWYQVDYTYATNPAIGQNSGCGFATTPCLSTPTDTNQILPSNPAFCNGSIPDRCAAGRYSKGYCGVSSSSRDSGTVPAEYRYFNSSLPLNLTDASYKGGYVPLMDYCPTYMPYGSFSSQQGKMNSDCRFASNAPSVNNHGEAYGPSSRCFEHSIGSPSDLFASGCFSVSCYTVPTTGSAAYRVKANGVDVDCGVGGANAPASNGSIYCAPATEICPAGLSVECENGCFARGTCRNNGNTNYCLCKPGFTGLDCSGFGYEFSPAGKVLSNMIARSASSSGATGPSGIDSAAIALMSIVGAVLLLSCCAMAAFYMKGPAGRLKAIHQASGPAGLT</sequence>
<keyword evidence="13" id="KW-1185">Reference proteome</keyword>
<dbReference type="SUPFAM" id="SSF57196">
    <property type="entry name" value="EGF/Laminin"/>
    <property type="match status" value="1"/>
</dbReference>
<evidence type="ECO:0000256" key="8">
    <source>
        <dbReference type="PIRSR" id="PIRSR601577-2"/>
    </source>
</evidence>
<evidence type="ECO:0000313" key="12">
    <source>
        <dbReference type="EMBL" id="TPX54268.1"/>
    </source>
</evidence>
<keyword evidence="10" id="KW-1133">Transmembrane helix</keyword>
<comment type="caution">
    <text evidence="12">The sequence shown here is derived from an EMBL/GenBank/DDBJ whole genome shotgun (WGS) entry which is preliminary data.</text>
</comment>
<evidence type="ECO:0000256" key="2">
    <source>
        <dbReference type="ARBA" id="ARBA00022670"/>
    </source>
</evidence>
<evidence type="ECO:0000256" key="5">
    <source>
        <dbReference type="ARBA" id="ARBA00022833"/>
    </source>
</evidence>
<dbReference type="Gene3D" id="2.10.55.10">
    <property type="entry name" value="Leishmanolysin domain 3"/>
    <property type="match status" value="1"/>
</dbReference>
<dbReference type="GO" id="GO:0046872">
    <property type="term" value="F:metal ion binding"/>
    <property type="evidence" value="ECO:0007669"/>
    <property type="project" value="UniProtKB-KW"/>
</dbReference>
<feature type="domain" description="EGF-like" evidence="11">
    <location>
        <begin position="539"/>
        <end position="574"/>
    </location>
</feature>
<evidence type="ECO:0000259" key="11">
    <source>
        <dbReference type="PROSITE" id="PS50026"/>
    </source>
</evidence>
<name>A0A507DTJ4_9FUNG</name>
<evidence type="ECO:0000313" key="13">
    <source>
        <dbReference type="Proteomes" id="UP000317494"/>
    </source>
</evidence>
<dbReference type="Gene3D" id="3.10.170.20">
    <property type="match status" value="1"/>
</dbReference>
<proteinExistence type="inferred from homology"/>
<dbReference type="GO" id="GO:0006508">
    <property type="term" value="P:proteolysis"/>
    <property type="evidence" value="ECO:0007669"/>
    <property type="project" value="UniProtKB-KW"/>
</dbReference>
<reference evidence="12 13" key="1">
    <citation type="journal article" date="2019" name="Sci. Rep.">
        <title>Comparative genomics of chytrid fungi reveal insights into the obligate biotrophic and pathogenic lifestyle of Synchytrium endobioticum.</title>
        <authorList>
            <person name="van de Vossenberg B.T.L.H."/>
            <person name="Warris S."/>
            <person name="Nguyen H.D.T."/>
            <person name="van Gent-Pelzer M.P.E."/>
            <person name="Joly D.L."/>
            <person name="van de Geest H.C."/>
            <person name="Bonants P.J.M."/>
            <person name="Smith D.S."/>
            <person name="Levesque C.A."/>
            <person name="van der Lee T.A.J."/>
        </authorList>
    </citation>
    <scope>NUCLEOTIDE SEQUENCE [LARGE SCALE GENOMIC DNA]</scope>
    <source>
        <strain evidence="12 13">MB42</strain>
    </source>
</reference>
<dbReference type="PROSITE" id="PS00022">
    <property type="entry name" value="EGF_1"/>
    <property type="match status" value="1"/>
</dbReference>
<evidence type="ECO:0000256" key="6">
    <source>
        <dbReference type="ARBA" id="ARBA00023049"/>
    </source>
</evidence>
<comment type="cofactor">
    <cofactor evidence="8">
        <name>Zn(2+)</name>
        <dbReference type="ChEBI" id="CHEBI:29105"/>
    </cofactor>
    <text evidence="8">Binds 1 zinc ion per subunit.</text>
</comment>
<keyword evidence="5 8" id="KW-0862">Zinc</keyword>
<dbReference type="PANTHER" id="PTHR10942">
    <property type="entry name" value="LEISHMANOLYSIN-LIKE PEPTIDASE"/>
    <property type="match status" value="1"/>
</dbReference>
<evidence type="ECO:0000256" key="7">
    <source>
        <dbReference type="PIRSR" id="PIRSR601577-1"/>
    </source>
</evidence>
<keyword evidence="9" id="KW-1015">Disulfide bond</keyword>
<keyword evidence="6 8" id="KW-0482">Metalloprotease</keyword>
<evidence type="ECO:0000256" key="10">
    <source>
        <dbReference type="SAM" id="Phobius"/>
    </source>
</evidence>
<dbReference type="PANTHER" id="PTHR10942:SF0">
    <property type="entry name" value="LEISHMANOLYSIN-LIKE PEPTIDASE"/>
    <property type="match status" value="1"/>
</dbReference>
<dbReference type="CDD" id="cd00054">
    <property type="entry name" value="EGF_CA"/>
    <property type="match status" value="1"/>
</dbReference>
<organism evidence="12 13">
    <name type="scientific">Synchytrium endobioticum</name>
    <dbReference type="NCBI Taxonomy" id="286115"/>
    <lineage>
        <taxon>Eukaryota</taxon>
        <taxon>Fungi</taxon>
        <taxon>Fungi incertae sedis</taxon>
        <taxon>Chytridiomycota</taxon>
        <taxon>Chytridiomycota incertae sedis</taxon>
        <taxon>Chytridiomycetes</taxon>
        <taxon>Synchytriales</taxon>
        <taxon>Synchytriaceae</taxon>
        <taxon>Synchytrium</taxon>
    </lineage>
</organism>
<feature type="active site" evidence="7">
    <location>
        <position position="196"/>
    </location>
</feature>
<keyword evidence="2" id="KW-0645">Protease</keyword>
<feature type="binding site" evidence="8">
    <location>
        <position position="199"/>
    </location>
    <ligand>
        <name>Zn(2+)</name>
        <dbReference type="ChEBI" id="CHEBI:29105"/>
        <note>catalytic</note>
    </ligand>
</feature>
<dbReference type="Proteomes" id="UP000317494">
    <property type="component" value="Unassembled WGS sequence"/>
</dbReference>
<dbReference type="PROSITE" id="PS01186">
    <property type="entry name" value="EGF_2"/>
    <property type="match status" value="1"/>
</dbReference>
<keyword evidence="4" id="KW-0378">Hydrolase</keyword>
<accession>A0A507DTJ4</accession>
<feature type="binding site" evidence="8">
    <location>
        <position position="286"/>
    </location>
    <ligand>
        <name>Zn(2+)</name>
        <dbReference type="ChEBI" id="CHEBI:29105"/>
        <note>catalytic</note>
    </ligand>
</feature>
<dbReference type="GO" id="GO:0005737">
    <property type="term" value="C:cytoplasm"/>
    <property type="evidence" value="ECO:0007669"/>
    <property type="project" value="TreeGrafter"/>
</dbReference>
<dbReference type="STRING" id="286115.A0A507DTJ4"/>
<dbReference type="InterPro" id="IPR001577">
    <property type="entry name" value="Peptidase_M8"/>
</dbReference>
<dbReference type="Pfam" id="PF01457">
    <property type="entry name" value="Peptidase_M8"/>
    <property type="match status" value="1"/>
</dbReference>
<dbReference type="PROSITE" id="PS50026">
    <property type="entry name" value="EGF_3"/>
    <property type="match status" value="1"/>
</dbReference>
<evidence type="ECO:0000256" key="4">
    <source>
        <dbReference type="ARBA" id="ARBA00022801"/>
    </source>
</evidence>
<dbReference type="EMBL" id="QEAN01000007">
    <property type="protein sequence ID" value="TPX54268.1"/>
    <property type="molecule type" value="Genomic_DNA"/>
</dbReference>
<keyword evidence="10" id="KW-0812">Transmembrane</keyword>
<dbReference type="GO" id="GO:0004222">
    <property type="term" value="F:metalloendopeptidase activity"/>
    <property type="evidence" value="ECO:0007669"/>
    <property type="project" value="InterPro"/>
</dbReference>
<dbReference type="VEuPathDB" id="FungiDB:SeMB42_g00380"/>
<keyword evidence="3 8" id="KW-0479">Metal-binding</keyword>
<evidence type="ECO:0000256" key="9">
    <source>
        <dbReference type="PROSITE-ProRule" id="PRU00076"/>
    </source>
</evidence>
<feature type="binding site" evidence="8">
    <location>
        <position position="195"/>
    </location>
    <ligand>
        <name>Zn(2+)</name>
        <dbReference type="ChEBI" id="CHEBI:29105"/>
        <note>catalytic</note>
    </ligand>
</feature>
<dbReference type="GO" id="GO:0016020">
    <property type="term" value="C:membrane"/>
    <property type="evidence" value="ECO:0007669"/>
    <property type="project" value="InterPro"/>
</dbReference>
<gene>
    <name evidence="12" type="ORF">SeMB42_g00380</name>
</gene>
<keyword evidence="9" id="KW-0245">EGF-like domain</keyword>
<evidence type="ECO:0000256" key="3">
    <source>
        <dbReference type="ARBA" id="ARBA00022723"/>
    </source>
</evidence>
<feature type="transmembrane region" description="Helical" evidence="10">
    <location>
        <begin position="610"/>
        <end position="632"/>
    </location>
</feature>
<dbReference type="GO" id="GO:0007155">
    <property type="term" value="P:cell adhesion"/>
    <property type="evidence" value="ECO:0007669"/>
    <property type="project" value="InterPro"/>
</dbReference>
<keyword evidence="10" id="KW-0472">Membrane</keyword>
<feature type="disulfide bond" evidence="9">
    <location>
        <begin position="564"/>
        <end position="573"/>
    </location>
</feature>
<protein>
    <recommendedName>
        <fullName evidence="11">EGF-like domain-containing protein</fullName>
    </recommendedName>
</protein>
<feature type="disulfide bond" evidence="9">
    <location>
        <begin position="543"/>
        <end position="553"/>
    </location>
</feature>
<dbReference type="SUPFAM" id="SSF55486">
    <property type="entry name" value="Metalloproteases ('zincins'), catalytic domain"/>
    <property type="match status" value="1"/>
</dbReference>
<evidence type="ECO:0000256" key="1">
    <source>
        <dbReference type="ARBA" id="ARBA00005860"/>
    </source>
</evidence>
<dbReference type="Gene3D" id="3.90.132.10">
    <property type="entry name" value="Leishmanolysin , domain 2"/>
    <property type="match status" value="1"/>
</dbReference>
<comment type="caution">
    <text evidence="9">Lacks conserved residue(s) required for the propagation of feature annotation.</text>
</comment>